<keyword evidence="2" id="KW-1185">Reference proteome</keyword>
<evidence type="ECO:0000313" key="3">
    <source>
        <dbReference type="WBParaSite" id="ACRNAN_scaffold1611.g10824.t1"/>
    </source>
</evidence>
<dbReference type="WBParaSite" id="ACRNAN_scaffold1611.g10824.t1">
    <property type="protein sequence ID" value="ACRNAN_scaffold1611.g10824.t1"/>
    <property type="gene ID" value="ACRNAN_scaffold1611.g10824"/>
</dbReference>
<reference evidence="3" key="1">
    <citation type="submission" date="2022-11" db="UniProtKB">
        <authorList>
            <consortium name="WormBaseParasite"/>
        </authorList>
    </citation>
    <scope>IDENTIFICATION</scope>
</reference>
<feature type="signal peptide" evidence="1">
    <location>
        <begin position="1"/>
        <end position="21"/>
    </location>
</feature>
<evidence type="ECO:0000256" key="1">
    <source>
        <dbReference type="SAM" id="SignalP"/>
    </source>
</evidence>
<dbReference type="Proteomes" id="UP000887540">
    <property type="component" value="Unplaced"/>
</dbReference>
<name>A0A914CZK9_9BILA</name>
<proteinExistence type="predicted"/>
<sequence>MRAQISMFTACLLMFVQVNMGLVCYQNDEKTGEILEVENDDFAYCRYFPARNSSGSLPSKKEKSDEIFKEEATDEPFEEFFNQNDSFYEVLSICLYEKYDFKKMARGFGNFQLSRLKRSKQMKVEHQFRCICNYDRCNNNATFAQYFGGL</sequence>
<keyword evidence="1" id="KW-0732">Signal</keyword>
<protein>
    <submittedName>
        <fullName evidence="3">Uncharacterized protein</fullName>
    </submittedName>
</protein>
<feature type="chain" id="PRO_5037908024" evidence="1">
    <location>
        <begin position="22"/>
        <end position="150"/>
    </location>
</feature>
<evidence type="ECO:0000313" key="2">
    <source>
        <dbReference type="Proteomes" id="UP000887540"/>
    </source>
</evidence>
<accession>A0A914CZK9</accession>
<organism evidence="2 3">
    <name type="scientific">Acrobeloides nanus</name>
    <dbReference type="NCBI Taxonomy" id="290746"/>
    <lineage>
        <taxon>Eukaryota</taxon>
        <taxon>Metazoa</taxon>
        <taxon>Ecdysozoa</taxon>
        <taxon>Nematoda</taxon>
        <taxon>Chromadorea</taxon>
        <taxon>Rhabditida</taxon>
        <taxon>Tylenchina</taxon>
        <taxon>Cephalobomorpha</taxon>
        <taxon>Cephaloboidea</taxon>
        <taxon>Cephalobidae</taxon>
        <taxon>Acrobeloides</taxon>
    </lineage>
</organism>
<dbReference type="AlphaFoldDB" id="A0A914CZK9"/>